<proteinExistence type="predicted"/>
<dbReference type="InterPro" id="IPR012338">
    <property type="entry name" value="Beta-lactam/transpept-like"/>
</dbReference>
<evidence type="ECO:0000259" key="1">
    <source>
        <dbReference type="Pfam" id="PF00144"/>
    </source>
</evidence>
<dbReference type="InterPro" id="IPR001466">
    <property type="entry name" value="Beta-lactam-related"/>
</dbReference>
<dbReference type="Proteomes" id="UP000326979">
    <property type="component" value="Unassembled WGS sequence"/>
</dbReference>
<keyword evidence="3" id="KW-1185">Reference proteome</keyword>
<dbReference type="OrthoDB" id="4281716at2"/>
<evidence type="ECO:0000313" key="2">
    <source>
        <dbReference type="EMBL" id="MPY38609.1"/>
    </source>
</evidence>
<reference evidence="2 3" key="1">
    <citation type="submission" date="2019-07" db="EMBL/GenBank/DDBJ databases">
        <title>New species of Amycolatopsis and Streptomyces.</title>
        <authorList>
            <person name="Duangmal K."/>
            <person name="Teo W.F.A."/>
            <person name="Lipun K."/>
        </authorList>
    </citation>
    <scope>NUCLEOTIDE SEQUENCE [LARGE SCALE GENOMIC DNA]</scope>
    <source>
        <strain evidence="2 3">TISTR 2346</strain>
    </source>
</reference>
<dbReference type="PANTHER" id="PTHR43283:SF3">
    <property type="entry name" value="BETA-LACTAMASE FAMILY PROTEIN (AFU_ORTHOLOGUE AFUA_5G07500)"/>
    <property type="match status" value="1"/>
</dbReference>
<evidence type="ECO:0000313" key="3">
    <source>
        <dbReference type="Proteomes" id="UP000326979"/>
    </source>
</evidence>
<feature type="domain" description="Beta-lactamase-related" evidence="1">
    <location>
        <begin position="40"/>
        <end position="349"/>
    </location>
</feature>
<accession>A0A5N8VUE4</accession>
<dbReference type="EMBL" id="VJZE01000003">
    <property type="protein sequence ID" value="MPY38609.1"/>
    <property type="molecule type" value="Genomic_DNA"/>
</dbReference>
<dbReference type="Gene3D" id="3.40.710.10">
    <property type="entry name" value="DD-peptidase/beta-lactamase superfamily"/>
    <property type="match status" value="1"/>
</dbReference>
<protein>
    <submittedName>
        <fullName evidence="2">Beta-lactamase family protein</fullName>
    </submittedName>
</protein>
<comment type="caution">
    <text evidence="2">The sequence shown here is derived from an EMBL/GenBank/DDBJ whole genome shotgun (WGS) entry which is preliminary data.</text>
</comment>
<dbReference type="InterPro" id="IPR050789">
    <property type="entry name" value="Diverse_Enzym_Activities"/>
</dbReference>
<dbReference type="SUPFAM" id="SSF56601">
    <property type="entry name" value="beta-lactamase/transpeptidase-like"/>
    <property type="match status" value="1"/>
</dbReference>
<name>A0A5N8VUE4_9ACTN</name>
<dbReference type="PANTHER" id="PTHR43283">
    <property type="entry name" value="BETA-LACTAMASE-RELATED"/>
    <property type="match status" value="1"/>
</dbReference>
<organism evidence="2 3">
    <name type="scientific">Streptomyces phyllanthi</name>
    <dbReference type="NCBI Taxonomy" id="1803180"/>
    <lineage>
        <taxon>Bacteria</taxon>
        <taxon>Bacillati</taxon>
        <taxon>Actinomycetota</taxon>
        <taxon>Actinomycetes</taxon>
        <taxon>Kitasatosporales</taxon>
        <taxon>Streptomycetaceae</taxon>
        <taxon>Streptomyces</taxon>
    </lineage>
</organism>
<dbReference type="Pfam" id="PF00144">
    <property type="entry name" value="Beta-lactamase"/>
    <property type="match status" value="1"/>
</dbReference>
<gene>
    <name evidence="2" type="ORF">FNH04_01110</name>
</gene>
<dbReference type="AlphaFoldDB" id="A0A5N8VUE4"/>
<dbReference type="RefSeq" id="WP_152779362.1">
    <property type="nucleotide sequence ID" value="NZ_BAABEQ010000014.1"/>
</dbReference>
<sequence>MTRPELESLAEHCRAVLTAEAEAGRVVGGAACIHDVAAGRDLAVFVGRNSPTGRPVSQDSVIRLYSMTKPMLATLALRLIDAGLLPGLDMPVRELAAGLAAVRVPAGMTLRQLLTMSSGLAGSKEHERMQREYRAAGVLPFDYTDRAYDTDETDFLRRIFDCRLSAPPGKQWEYGRSADVAGLLLQHHLGTPLDLLLSRHLFEPLGMASSGFFLPPGLGMQSVLQPPMDPPTGESLTDLDRRTAGYRSAGSGGLASLRDYLTFLKAVFFPAPGSAFLSEAACAELLSDQIVGLHDTGPDYIPGPGWGFSLNFGIWPRTCRPAEARRLAWLGRAGTSFIVDLEEELIMLFAAPCYGRTRVLQATFAELADHHLQRKVSL</sequence>